<keyword evidence="1" id="KW-0472">Membrane</keyword>
<sequence>MARATYGILWHTQLIPKSETRIINIQTEGSGQRGTHISISYSSGSRKNIRNIHRFMSISEKFRMDCWSQPCTSFSLSCSAKDLTVRTRMWTLVGACIALFWIARLGSVHLPVGTRDGHA</sequence>
<dbReference type="Proteomes" id="UP000233551">
    <property type="component" value="Unassembled WGS sequence"/>
</dbReference>
<dbReference type="EMBL" id="PGOL01001101">
    <property type="protein sequence ID" value="PKI60893.1"/>
    <property type="molecule type" value="Genomic_DNA"/>
</dbReference>
<gene>
    <name evidence="2" type="ORF">CRG98_018718</name>
</gene>
<protein>
    <submittedName>
        <fullName evidence="2">Uncharacterized protein</fullName>
    </submittedName>
</protein>
<dbReference type="AlphaFoldDB" id="A0A2I0JYK4"/>
<keyword evidence="3" id="KW-1185">Reference proteome</keyword>
<keyword evidence="1" id="KW-1133">Transmembrane helix</keyword>
<keyword evidence="1" id="KW-0812">Transmembrane</keyword>
<evidence type="ECO:0000313" key="2">
    <source>
        <dbReference type="EMBL" id="PKI60893.1"/>
    </source>
</evidence>
<proteinExistence type="predicted"/>
<comment type="caution">
    <text evidence="2">The sequence shown here is derived from an EMBL/GenBank/DDBJ whole genome shotgun (WGS) entry which is preliminary data.</text>
</comment>
<name>A0A2I0JYK4_PUNGR</name>
<organism evidence="2 3">
    <name type="scientific">Punica granatum</name>
    <name type="common">Pomegranate</name>
    <dbReference type="NCBI Taxonomy" id="22663"/>
    <lineage>
        <taxon>Eukaryota</taxon>
        <taxon>Viridiplantae</taxon>
        <taxon>Streptophyta</taxon>
        <taxon>Embryophyta</taxon>
        <taxon>Tracheophyta</taxon>
        <taxon>Spermatophyta</taxon>
        <taxon>Magnoliopsida</taxon>
        <taxon>eudicotyledons</taxon>
        <taxon>Gunneridae</taxon>
        <taxon>Pentapetalae</taxon>
        <taxon>rosids</taxon>
        <taxon>malvids</taxon>
        <taxon>Myrtales</taxon>
        <taxon>Lythraceae</taxon>
        <taxon>Punica</taxon>
    </lineage>
</organism>
<accession>A0A2I0JYK4</accession>
<evidence type="ECO:0000313" key="3">
    <source>
        <dbReference type="Proteomes" id="UP000233551"/>
    </source>
</evidence>
<reference evidence="2 3" key="1">
    <citation type="submission" date="2017-11" db="EMBL/GenBank/DDBJ databases">
        <title>De-novo sequencing of pomegranate (Punica granatum L.) genome.</title>
        <authorList>
            <person name="Akparov Z."/>
            <person name="Amiraslanov A."/>
            <person name="Hajiyeva S."/>
            <person name="Abbasov M."/>
            <person name="Kaur K."/>
            <person name="Hamwieh A."/>
            <person name="Solovyev V."/>
            <person name="Salamov A."/>
            <person name="Braich B."/>
            <person name="Kosarev P."/>
            <person name="Mahmoud A."/>
            <person name="Hajiyev E."/>
            <person name="Babayeva S."/>
            <person name="Izzatullayeva V."/>
            <person name="Mammadov A."/>
            <person name="Mammadov A."/>
            <person name="Sharifova S."/>
            <person name="Ojaghi J."/>
            <person name="Eynullazada K."/>
            <person name="Bayramov B."/>
            <person name="Abdulazimova A."/>
            <person name="Shahmuradov I."/>
        </authorList>
    </citation>
    <scope>NUCLEOTIDE SEQUENCE [LARGE SCALE GENOMIC DNA]</scope>
    <source>
        <strain evidence="3">cv. AG2017</strain>
        <tissue evidence="2">Leaf</tissue>
    </source>
</reference>
<evidence type="ECO:0000256" key="1">
    <source>
        <dbReference type="SAM" id="Phobius"/>
    </source>
</evidence>
<feature type="transmembrane region" description="Helical" evidence="1">
    <location>
        <begin position="89"/>
        <end position="110"/>
    </location>
</feature>